<evidence type="ECO:0008006" key="3">
    <source>
        <dbReference type="Google" id="ProtNLM"/>
    </source>
</evidence>
<sequence length="174" mass="19542">MILNSNTFCHQMIEDQVQVGDLVIDATTGNGNNTRFLASRVGSEGVVFSYHQSQQAANDTAASLLLTGLNERVIVYNSSFASQAQAPEHFKKQRASLAIFDYSSDADNQNQLEINHLNGIQRALNLLKHQGLLLVKFNTVPNDWEAFIDSLFAEDYQQARYQTNEITTFLIERI</sequence>
<dbReference type="OrthoDB" id="9792989at2"/>
<name>A0A2U1DC65_9LACO</name>
<dbReference type="EMBL" id="QEKT01000002">
    <property type="protein sequence ID" value="PVY85246.1"/>
    <property type="molecule type" value="Genomic_DNA"/>
</dbReference>
<dbReference type="AlphaFoldDB" id="A0A2U1DC65"/>
<dbReference type="Proteomes" id="UP000245433">
    <property type="component" value="Unassembled WGS sequence"/>
</dbReference>
<comment type="caution">
    <text evidence="1">The sequence shown here is derived from an EMBL/GenBank/DDBJ whole genome shotgun (WGS) entry which is preliminary data.</text>
</comment>
<dbReference type="RefSeq" id="WP_089938302.1">
    <property type="nucleotide sequence ID" value="NZ_CAKOEX010000002.1"/>
</dbReference>
<reference evidence="1 2" key="1">
    <citation type="submission" date="2018-04" db="EMBL/GenBank/DDBJ databases">
        <title>Genomic Encyclopedia of Type Strains, Phase IV (KMG-IV): sequencing the most valuable type-strain genomes for metagenomic binning, comparative biology and taxonomic classification.</title>
        <authorList>
            <person name="Goeker M."/>
        </authorList>
    </citation>
    <scope>NUCLEOTIDE SEQUENCE [LARGE SCALE GENOMIC DNA]</scope>
    <source>
        <strain evidence="1 2">DSM 28795</strain>
    </source>
</reference>
<protein>
    <recommendedName>
        <fullName evidence="3">rRNA methylase</fullName>
    </recommendedName>
</protein>
<accession>A0A2U1DC65</accession>
<evidence type="ECO:0000313" key="2">
    <source>
        <dbReference type="Proteomes" id="UP000245433"/>
    </source>
</evidence>
<proteinExistence type="predicted"/>
<dbReference type="CDD" id="cd02440">
    <property type="entry name" value="AdoMet_MTases"/>
    <property type="match status" value="1"/>
</dbReference>
<organism evidence="1 2">
    <name type="scientific">Convivina intestini</name>
    <dbReference type="NCBI Taxonomy" id="1505726"/>
    <lineage>
        <taxon>Bacteria</taxon>
        <taxon>Bacillati</taxon>
        <taxon>Bacillota</taxon>
        <taxon>Bacilli</taxon>
        <taxon>Lactobacillales</taxon>
        <taxon>Lactobacillaceae</taxon>
        <taxon>Convivina</taxon>
    </lineage>
</organism>
<dbReference type="SUPFAM" id="SSF53335">
    <property type="entry name" value="S-adenosyl-L-methionine-dependent methyltransferases"/>
    <property type="match status" value="1"/>
</dbReference>
<gene>
    <name evidence="1" type="ORF">C7384_10264</name>
</gene>
<dbReference type="Gene3D" id="3.40.50.150">
    <property type="entry name" value="Vaccinia Virus protein VP39"/>
    <property type="match status" value="1"/>
</dbReference>
<evidence type="ECO:0000313" key="1">
    <source>
        <dbReference type="EMBL" id="PVY85246.1"/>
    </source>
</evidence>
<keyword evidence="2" id="KW-1185">Reference proteome</keyword>
<dbReference type="InterPro" id="IPR029063">
    <property type="entry name" value="SAM-dependent_MTases_sf"/>
</dbReference>